<dbReference type="SUPFAM" id="SSF51905">
    <property type="entry name" value="FAD/NAD(P)-binding domain"/>
    <property type="match status" value="1"/>
</dbReference>
<feature type="domain" description="RsdA/BaiN/AoA(So)-like Rossmann fold-like" evidence="4">
    <location>
        <begin position="3"/>
        <end position="409"/>
    </location>
</feature>
<dbReference type="InterPro" id="IPR055178">
    <property type="entry name" value="RsdA/BaiN/AoA(So)-like_dom"/>
</dbReference>
<evidence type="ECO:0000256" key="3">
    <source>
        <dbReference type="ARBA" id="ARBA00022827"/>
    </source>
</evidence>
<protein>
    <recommendedName>
        <fullName evidence="8">NAD(P)/FAD-dependent oxidoreductase</fullName>
    </recommendedName>
</protein>
<gene>
    <name evidence="6" type="ORF">BXY41_104270</name>
</gene>
<evidence type="ECO:0000313" key="7">
    <source>
        <dbReference type="Proteomes" id="UP000237749"/>
    </source>
</evidence>
<organism evidence="6 7">
    <name type="scientific">Lacrimispora xylanisolvens</name>
    <dbReference type="NCBI Taxonomy" id="384636"/>
    <lineage>
        <taxon>Bacteria</taxon>
        <taxon>Bacillati</taxon>
        <taxon>Bacillota</taxon>
        <taxon>Clostridia</taxon>
        <taxon>Lachnospirales</taxon>
        <taxon>Lachnospiraceae</taxon>
        <taxon>Lacrimispora</taxon>
    </lineage>
</organism>
<keyword evidence="3" id="KW-0274">FAD</keyword>
<comment type="cofactor">
    <cofactor evidence="1">
        <name>FAD</name>
        <dbReference type="ChEBI" id="CHEBI:57692"/>
    </cofactor>
</comment>
<dbReference type="Gene3D" id="3.50.50.60">
    <property type="entry name" value="FAD/NAD(P)-binding domain"/>
    <property type="match status" value="1"/>
</dbReference>
<feature type="domain" description="RsdA/BaiN/AoA(So)-like insert" evidence="5">
    <location>
        <begin position="195"/>
        <end position="356"/>
    </location>
</feature>
<sequence length="418" mass="45165">MNTVLIVGGGAAGMLAGIAAAMKGSTVHIFEKNEKLGKKVYITGKGRCNVTNACDTEELFGNVVTNSKFLYSSFYGFTNFDMMELLETLGCQLKTERGNRVFPASDKASDVIKALNNRLLELGVTIHYRKKAEKLIIDNGTVKGIVVSDSTGKKSFYGDSVIIACGGYSYQTTGSTGDGYELAKEAGHTVSTLSPALVPFVVEEPMIKELQGLSLRNVEATVMKGSKVIYREFGEMLFTHYGVSGPVLLSASSYAAKELKKGPLTLSIDLKPALTEEQLDARILRDFEESMNKQFKNALGNLYPAKLIPVIIDASGISPEKKVHEITREERQALIRVTKSFTMTLTALRGYNEAIITQGGVSVKEVNPSTLESKLVNGLYFAGEVLDLDAVTGGFNLQIAWSTGFAAGSAAGEEKDER</sequence>
<dbReference type="OrthoDB" id="9773233at2"/>
<evidence type="ECO:0000313" key="6">
    <source>
        <dbReference type="EMBL" id="PPK81467.1"/>
    </source>
</evidence>
<dbReference type="Pfam" id="PF22780">
    <property type="entry name" value="HI0933_like_1st"/>
    <property type="match status" value="1"/>
</dbReference>
<dbReference type="InterPro" id="IPR036188">
    <property type="entry name" value="FAD/NAD-bd_sf"/>
</dbReference>
<dbReference type="PANTHER" id="PTHR42887:SF2">
    <property type="entry name" value="OS12G0638800 PROTEIN"/>
    <property type="match status" value="1"/>
</dbReference>
<evidence type="ECO:0000256" key="1">
    <source>
        <dbReference type="ARBA" id="ARBA00001974"/>
    </source>
</evidence>
<comment type="caution">
    <text evidence="6">The sequence shown here is derived from an EMBL/GenBank/DDBJ whole genome shotgun (WGS) entry which is preliminary data.</text>
</comment>
<name>A0A2S6HUG4_9FIRM</name>
<accession>A0A2S6HUG4</accession>
<evidence type="ECO:0000259" key="5">
    <source>
        <dbReference type="Pfam" id="PF22780"/>
    </source>
</evidence>
<dbReference type="InterPro" id="IPR057661">
    <property type="entry name" value="RsdA/BaiN/AoA(So)_Rossmann"/>
</dbReference>
<dbReference type="InterPro" id="IPR023166">
    <property type="entry name" value="BaiN-like_dom_sf"/>
</dbReference>
<proteinExistence type="predicted"/>
<dbReference type="AlphaFoldDB" id="A0A2S6HUG4"/>
<dbReference type="PANTHER" id="PTHR42887">
    <property type="entry name" value="OS12G0638800 PROTEIN"/>
    <property type="match status" value="1"/>
</dbReference>
<dbReference type="EMBL" id="PTJA01000004">
    <property type="protein sequence ID" value="PPK81467.1"/>
    <property type="molecule type" value="Genomic_DNA"/>
</dbReference>
<keyword evidence="2" id="KW-0285">Flavoprotein</keyword>
<dbReference type="NCBIfam" id="TIGR00275">
    <property type="entry name" value="aminoacetone oxidase family FAD-binding enzyme"/>
    <property type="match status" value="1"/>
</dbReference>
<evidence type="ECO:0008006" key="8">
    <source>
        <dbReference type="Google" id="ProtNLM"/>
    </source>
</evidence>
<dbReference type="Gene3D" id="2.40.30.10">
    <property type="entry name" value="Translation factors"/>
    <property type="match status" value="1"/>
</dbReference>
<reference evidence="6 7" key="1">
    <citation type="submission" date="2018-02" db="EMBL/GenBank/DDBJ databases">
        <title>Genomic Encyclopedia of Archaeal and Bacterial Type Strains, Phase II (KMG-II): from individual species to whole genera.</title>
        <authorList>
            <person name="Goeker M."/>
        </authorList>
    </citation>
    <scope>NUCLEOTIDE SEQUENCE [LARGE SCALE GENOMIC DNA]</scope>
    <source>
        <strain evidence="6 7">DSM 3808</strain>
    </source>
</reference>
<dbReference type="Proteomes" id="UP000237749">
    <property type="component" value="Unassembled WGS sequence"/>
</dbReference>
<keyword evidence="7" id="KW-1185">Reference proteome</keyword>
<dbReference type="Pfam" id="PF03486">
    <property type="entry name" value="HI0933_like"/>
    <property type="match status" value="1"/>
</dbReference>
<evidence type="ECO:0000259" key="4">
    <source>
        <dbReference type="Pfam" id="PF03486"/>
    </source>
</evidence>
<evidence type="ECO:0000256" key="2">
    <source>
        <dbReference type="ARBA" id="ARBA00022630"/>
    </source>
</evidence>
<dbReference type="Gene3D" id="1.10.8.260">
    <property type="entry name" value="HI0933 insert domain-like"/>
    <property type="match status" value="1"/>
</dbReference>
<dbReference type="SUPFAM" id="SSF160996">
    <property type="entry name" value="HI0933 insert domain-like"/>
    <property type="match status" value="1"/>
</dbReference>
<dbReference type="RefSeq" id="WP_104436558.1">
    <property type="nucleotide sequence ID" value="NZ_PTJA01000004.1"/>
</dbReference>
<dbReference type="InterPro" id="IPR004792">
    <property type="entry name" value="BaiN-like"/>
</dbReference>